<dbReference type="GO" id="GO:0042147">
    <property type="term" value="P:retrograde transport, endosome to Golgi"/>
    <property type="evidence" value="ECO:0007669"/>
    <property type="project" value="TreeGrafter"/>
</dbReference>
<feature type="compositionally biased region" description="Low complexity" evidence="1">
    <location>
        <begin position="135"/>
        <end position="146"/>
    </location>
</feature>
<feature type="compositionally biased region" description="Polar residues" evidence="1">
    <location>
        <begin position="57"/>
        <end position="69"/>
    </location>
</feature>
<proteinExistence type="predicted"/>
<dbReference type="InterPro" id="IPR053055">
    <property type="entry name" value="VPS17"/>
</dbReference>
<dbReference type="Proteomes" id="UP001153365">
    <property type="component" value="Unassembled WGS sequence"/>
</dbReference>
<dbReference type="GO" id="GO:0005768">
    <property type="term" value="C:endosome"/>
    <property type="evidence" value="ECO:0007669"/>
    <property type="project" value="TreeGrafter"/>
</dbReference>
<dbReference type="SUPFAM" id="SSF64268">
    <property type="entry name" value="PX domain"/>
    <property type="match status" value="1"/>
</dbReference>
<feature type="compositionally biased region" description="Polar residues" evidence="1">
    <location>
        <begin position="283"/>
        <end position="308"/>
    </location>
</feature>
<keyword evidence="5" id="KW-1185">Reference proteome</keyword>
<feature type="compositionally biased region" description="Low complexity" evidence="1">
    <location>
        <begin position="70"/>
        <end position="80"/>
    </location>
</feature>
<dbReference type="InterPro" id="IPR027267">
    <property type="entry name" value="AH/BAR_dom_sf"/>
</dbReference>
<dbReference type="GO" id="GO:0005829">
    <property type="term" value="C:cytosol"/>
    <property type="evidence" value="ECO:0007669"/>
    <property type="project" value="GOC"/>
</dbReference>
<feature type="compositionally biased region" description="Polar residues" evidence="1">
    <location>
        <begin position="86"/>
        <end position="103"/>
    </location>
</feature>
<feature type="domain" description="PX" evidence="2">
    <location>
        <begin position="194"/>
        <end position="269"/>
    </location>
</feature>
<feature type="domain" description="Sorting nexin/Vps5-like C-terminal" evidence="3">
    <location>
        <begin position="320"/>
        <end position="511"/>
    </location>
</feature>
<feature type="compositionally biased region" description="Low complexity" evidence="1">
    <location>
        <begin position="10"/>
        <end position="31"/>
    </location>
</feature>
<dbReference type="InterPro" id="IPR015404">
    <property type="entry name" value="Vps5_C"/>
</dbReference>
<accession>A0AAV0AGB1</accession>
<protein>
    <recommendedName>
        <fullName evidence="6">PX domain-containing protein</fullName>
    </recommendedName>
</protein>
<evidence type="ECO:0008006" key="6">
    <source>
        <dbReference type="Google" id="ProtNLM"/>
    </source>
</evidence>
<dbReference type="GO" id="GO:0006886">
    <property type="term" value="P:intracellular protein transport"/>
    <property type="evidence" value="ECO:0007669"/>
    <property type="project" value="TreeGrafter"/>
</dbReference>
<dbReference type="Pfam" id="PF09325">
    <property type="entry name" value="Vps5"/>
    <property type="match status" value="1"/>
</dbReference>
<feature type="region of interest" description="Disordered" evidence="1">
    <location>
        <begin position="1"/>
        <end position="42"/>
    </location>
</feature>
<dbReference type="Gene3D" id="3.30.1520.10">
    <property type="entry name" value="Phox-like domain"/>
    <property type="match status" value="1"/>
</dbReference>
<feature type="compositionally biased region" description="Basic residues" evidence="1">
    <location>
        <begin position="125"/>
        <end position="134"/>
    </location>
</feature>
<evidence type="ECO:0000313" key="4">
    <source>
        <dbReference type="EMBL" id="CAH7666040.1"/>
    </source>
</evidence>
<reference evidence="4" key="1">
    <citation type="submission" date="2022-06" db="EMBL/GenBank/DDBJ databases">
        <authorList>
            <consortium name="SYNGENTA / RWTH Aachen University"/>
        </authorList>
    </citation>
    <scope>NUCLEOTIDE SEQUENCE</scope>
</reference>
<evidence type="ECO:0000313" key="5">
    <source>
        <dbReference type="Proteomes" id="UP001153365"/>
    </source>
</evidence>
<dbReference type="Gene3D" id="1.20.1270.60">
    <property type="entry name" value="Arfaptin homology (AH) domain/BAR domain"/>
    <property type="match status" value="1"/>
</dbReference>
<sequence length="652" mass="72035">MDPLLPLPANNNCNNSSSNCNNNSNNSNNNSLDSDHPWPSSPLVRQHSQVIWPIRSTSTLSQSQPVPTASNSNSSKNNSSVRLPRSPTTQQLSNRNILNIHNQSASSPSTSSNSSPTSSSPSSSPHKHLHHSHPSRSPGSNHRPSSISIPPGKQHQQPPLTTIRVTAIERNRRDLYIRFDAWSHLITSRAGHCPNVSRAYREFVAFHETISNNNPHTIPPPIPFPSTSAPNSADDDRLVASGFQQFFDRLLLDPSLRTDDELRCFLESDFGYTPQSKPKRRITSGSAWLSGNRPNHTTARTLPSSNSQPGGGPETVVSVLEEDELSSAKLQFRLLEERLGECSRSVEQMSRAKRNHAAGLSELSNRLVQFSTTESHRGLSNAFKRLSQTIRTIADIENNGSVGYLVTLSDGLSWCAVSSKAAKEVLRNRTGVLQEHYSAVKKSIEKRRNIERIKSSSSNPSSINPERIETAIEELESAKKQEDLISQKANLISTNLRPALRIHSKHLHEDLVFCLMENSRTQLIYERQTLKELERLKPELDSISLRPSDIIYETNLTNSSQRDSRKTTGVKSGSNDTDQRGEGFRGAGGEPVDQVHERMIKSGSGGGKSHQSKRVSEISKLVVGTNHRSIENLDSRQTVDAKAAAASLARLF</sequence>
<feature type="region of interest" description="Disordered" evidence="1">
    <location>
        <begin position="554"/>
        <end position="594"/>
    </location>
</feature>
<feature type="region of interest" description="Disordered" evidence="1">
    <location>
        <begin position="274"/>
        <end position="315"/>
    </location>
</feature>
<dbReference type="GO" id="GO:0032266">
    <property type="term" value="F:phosphatidylinositol-3-phosphate binding"/>
    <property type="evidence" value="ECO:0007669"/>
    <property type="project" value="TreeGrafter"/>
</dbReference>
<dbReference type="Pfam" id="PF00787">
    <property type="entry name" value="PX"/>
    <property type="match status" value="1"/>
</dbReference>
<dbReference type="CDD" id="cd07596">
    <property type="entry name" value="BAR_SNX"/>
    <property type="match status" value="1"/>
</dbReference>
<feature type="region of interest" description="Disordered" evidence="1">
    <location>
        <begin position="57"/>
        <end position="160"/>
    </location>
</feature>
<name>A0AAV0AGB1_PHAPC</name>
<dbReference type="GO" id="GO:0030905">
    <property type="term" value="C:retromer, tubulation complex"/>
    <property type="evidence" value="ECO:0007669"/>
    <property type="project" value="TreeGrafter"/>
</dbReference>
<dbReference type="AlphaFoldDB" id="A0AAV0AGB1"/>
<evidence type="ECO:0000256" key="1">
    <source>
        <dbReference type="SAM" id="MobiDB-lite"/>
    </source>
</evidence>
<dbReference type="PANTHER" id="PTHR47433:SF1">
    <property type="entry name" value="VACUOLAR PROTEIN SORTING-ASSOCIATED PROTEIN 17"/>
    <property type="match status" value="1"/>
</dbReference>
<feature type="compositionally biased region" description="Polar residues" evidence="1">
    <location>
        <begin position="554"/>
        <end position="576"/>
    </location>
</feature>
<organism evidence="4 5">
    <name type="scientific">Phakopsora pachyrhizi</name>
    <name type="common">Asian soybean rust disease fungus</name>
    <dbReference type="NCBI Taxonomy" id="170000"/>
    <lineage>
        <taxon>Eukaryota</taxon>
        <taxon>Fungi</taxon>
        <taxon>Dikarya</taxon>
        <taxon>Basidiomycota</taxon>
        <taxon>Pucciniomycotina</taxon>
        <taxon>Pucciniomycetes</taxon>
        <taxon>Pucciniales</taxon>
        <taxon>Phakopsoraceae</taxon>
        <taxon>Phakopsora</taxon>
    </lineage>
</organism>
<evidence type="ECO:0000259" key="3">
    <source>
        <dbReference type="Pfam" id="PF09325"/>
    </source>
</evidence>
<comment type="caution">
    <text evidence="4">The sequence shown here is derived from an EMBL/GenBank/DDBJ whole genome shotgun (WGS) entry which is preliminary data.</text>
</comment>
<evidence type="ECO:0000259" key="2">
    <source>
        <dbReference type="Pfam" id="PF00787"/>
    </source>
</evidence>
<dbReference type="EMBL" id="CALTRL010000028">
    <property type="protein sequence ID" value="CAH7666040.1"/>
    <property type="molecule type" value="Genomic_DNA"/>
</dbReference>
<dbReference type="InterPro" id="IPR001683">
    <property type="entry name" value="PX_dom"/>
</dbReference>
<feature type="compositionally biased region" description="Low complexity" evidence="1">
    <location>
        <begin position="104"/>
        <end position="124"/>
    </location>
</feature>
<dbReference type="SUPFAM" id="SSF103657">
    <property type="entry name" value="BAR/IMD domain-like"/>
    <property type="match status" value="1"/>
</dbReference>
<dbReference type="InterPro" id="IPR036871">
    <property type="entry name" value="PX_dom_sf"/>
</dbReference>
<dbReference type="PANTHER" id="PTHR47433">
    <property type="entry name" value="VACUOLAR PROTEIN SORTING-ASSOCIATED PROTEIN 17"/>
    <property type="match status" value="1"/>
</dbReference>
<gene>
    <name evidence="4" type="ORF">PPACK8108_LOCUS356</name>
</gene>